<evidence type="ECO:0000259" key="1">
    <source>
        <dbReference type="Pfam" id="PF09588"/>
    </source>
</evidence>
<keyword evidence="2" id="KW-0378">Hydrolase</keyword>
<dbReference type="EMBL" id="OP072641">
    <property type="protein sequence ID" value="UVX66872.1"/>
    <property type="molecule type" value="Genomic_DNA"/>
</dbReference>
<accession>A0ABY5TRY6</accession>
<evidence type="ECO:0000313" key="2">
    <source>
        <dbReference type="EMBL" id="UVX66872.1"/>
    </source>
</evidence>
<protein>
    <submittedName>
        <fullName evidence="2">Alkaline exonuclease</fullName>
    </submittedName>
</protein>
<reference evidence="2" key="1">
    <citation type="submission" date="2022-07" db="EMBL/GenBank/DDBJ databases">
        <authorList>
            <person name="Nishijima S."/>
        </authorList>
    </citation>
    <scope>NUCLEOTIDE SEQUENCE</scope>
    <source>
        <strain evidence="2">3465_136698</strain>
    </source>
</reference>
<evidence type="ECO:0000313" key="3">
    <source>
        <dbReference type="Proteomes" id="UP001158726"/>
    </source>
</evidence>
<dbReference type="SUPFAM" id="SSF52980">
    <property type="entry name" value="Restriction endonuclease-like"/>
    <property type="match status" value="1"/>
</dbReference>
<dbReference type="InterPro" id="IPR011604">
    <property type="entry name" value="PDDEXK-like_dom_sf"/>
</dbReference>
<keyword evidence="3" id="KW-1185">Reference proteome</keyword>
<dbReference type="InterPro" id="IPR011335">
    <property type="entry name" value="Restrct_endonuc-II-like"/>
</dbReference>
<sequence length="302" mass="34180">MKIINVSQATETEAWLDERMGRITGTKSGGLALEHYAHTDVEKLVEYRDKALEQAKKAKTPEKANEYYGKAQGYDIRITEAEAKNKRLKVGVEFWKFLAELWAEPADGEPPMERGHRLEPENIQITLKTLDFDPGDCVTDCGIWESDDDDRIACSPDAYENSGKPTWAIECKSLGSAYHLQTVVPWMMHTDAMRSHIANLKPELVDVIEQVLPEYTLDGKATGFDFIPDQYKAQVLQYFVVCDSLEVLYFSMFDPRVVGAAHHQVIPVYRKDITEKIAEHKSRQLATLHISDVLADALGLTF</sequence>
<dbReference type="Gene3D" id="3.90.320.10">
    <property type="match status" value="1"/>
</dbReference>
<organism evidence="2 3">
    <name type="scientific">Bacteriophage sp</name>
    <dbReference type="NCBI Taxonomy" id="38018"/>
    <lineage>
        <taxon>Viruses</taxon>
    </lineage>
</organism>
<proteinExistence type="predicted"/>
<dbReference type="InterPro" id="IPR019080">
    <property type="entry name" value="YqaJ_viral_recombinase"/>
</dbReference>
<name>A0ABY5TRY6_9VIRU</name>
<feature type="domain" description="YqaJ viral recombinase" evidence="1">
    <location>
        <begin position="15"/>
        <end position="182"/>
    </location>
</feature>
<dbReference type="Pfam" id="PF09588">
    <property type="entry name" value="YqaJ"/>
    <property type="match status" value="1"/>
</dbReference>
<keyword evidence="2" id="KW-0540">Nuclease</keyword>
<keyword evidence="2" id="KW-0269">Exonuclease</keyword>
<dbReference type="Proteomes" id="UP001158726">
    <property type="component" value="Segment"/>
</dbReference>
<dbReference type="GO" id="GO:0004527">
    <property type="term" value="F:exonuclease activity"/>
    <property type="evidence" value="ECO:0007669"/>
    <property type="project" value="UniProtKB-KW"/>
</dbReference>